<evidence type="ECO:0000313" key="2">
    <source>
        <dbReference type="EMBL" id="BBO67802.1"/>
    </source>
</evidence>
<gene>
    <name evidence="2" type="ORF">DSCA_17320</name>
</gene>
<dbReference type="KEGG" id="dalk:DSCA_17320"/>
<dbReference type="InterPro" id="IPR050789">
    <property type="entry name" value="Diverse_Enzym_Activities"/>
</dbReference>
<dbReference type="RefSeq" id="WP_167527671.1">
    <property type="nucleotide sequence ID" value="NZ_AP021874.1"/>
</dbReference>
<dbReference type="Proteomes" id="UP000427906">
    <property type="component" value="Chromosome"/>
</dbReference>
<dbReference type="PANTHER" id="PTHR43283">
    <property type="entry name" value="BETA-LACTAMASE-RELATED"/>
    <property type="match status" value="1"/>
</dbReference>
<dbReference type="Gene3D" id="3.40.710.10">
    <property type="entry name" value="DD-peptidase/beta-lactamase superfamily"/>
    <property type="match status" value="2"/>
</dbReference>
<dbReference type="InterPro" id="IPR001466">
    <property type="entry name" value="Beta-lactam-related"/>
</dbReference>
<accession>A0A5K7YE72</accession>
<evidence type="ECO:0000313" key="3">
    <source>
        <dbReference type="Proteomes" id="UP000427906"/>
    </source>
</evidence>
<feature type="domain" description="Beta-lactamase-related" evidence="1">
    <location>
        <begin position="22"/>
        <end position="168"/>
    </location>
</feature>
<sequence length="251" mass="27618">MPEKNNLSEILSSAEKIPFLKSLIVVQDGELLAGKYLHGGGPDQLIDIKSISKSILSAVLGIAIGQGYITGIDQKIMDFLPEYLKHDTDPRVQDIAIRHLVTMTSGFGVKESARAYQQLYDSSDWIGHILGLPIKSNPGDEFNYLSFNAHILSAIIARSTGMSTLAYANQVWDKNYGYGYLWWIKRFDHDNDIPFALGHGGQRIAFIPNANAVIVAQADPSVSISASHQQHRAIDAFLFGDVASYLLKQNG</sequence>
<dbReference type="Pfam" id="PF00144">
    <property type="entry name" value="Beta-lactamase"/>
    <property type="match status" value="1"/>
</dbReference>
<name>A0A5K7YE72_9BACT</name>
<dbReference type="AlphaFoldDB" id="A0A5K7YE72"/>
<evidence type="ECO:0000259" key="1">
    <source>
        <dbReference type="Pfam" id="PF00144"/>
    </source>
</evidence>
<reference evidence="2 3" key="1">
    <citation type="submission" date="2019-11" db="EMBL/GenBank/DDBJ databases">
        <title>Comparative genomics of hydrocarbon-degrading Desulfosarcina strains.</title>
        <authorList>
            <person name="Watanabe M."/>
            <person name="Kojima H."/>
            <person name="Fukui M."/>
        </authorList>
    </citation>
    <scope>NUCLEOTIDE SEQUENCE [LARGE SCALE GENOMIC DNA]</scope>
    <source>
        <strain evidence="2 3">PL12</strain>
    </source>
</reference>
<keyword evidence="3" id="KW-1185">Reference proteome</keyword>
<dbReference type="InterPro" id="IPR012338">
    <property type="entry name" value="Beta-lactam/transpept-like"/>
</dbReference>
<proteinExistence type="predicted"/>
<organism evidence="2 3">
    <name type="scientific">Desulfosarcina alkanivorans</name>
    <dbReference type="NCBI Taxonomy" id="571177"/>
    <lineage>
        <taxon>Bacteria</taxon>
        <taxon>Pseudomonadati</taxon>
        <taxon>Thermodesulfobacteriota</taxon>
        <taxon>Desulfobacteria</taxon>
        <taxon>Desulfobacterales</taxon>
        <taxon>Desulfosarcinaceae</taxon>
        <taxon>Desulfosarcina</taxon>
    </lineage>
</organism>
<dbReference type="EMBL" id="AP021874">
    <property type="protein sequence ID" value="BBO67802.1"/>
    <property type="molecule type" value="Genomic_DNA"/>
</dbReference>
<protein>
    <recommendedName>
        <fullName evidence="1">Beta-lactamase-related domain-containing protein</fullName>
    </recommendedName>
</protein>
<dbReference type="SUPFAM" id="SSF56601">
    <property type="entry name" value="beta-lactamase/transpeptidase-like"/>
    <property type="match status" value="1"/>
</dbReference>
<dbReference type="PANTHER" id="PTHR43283:SF7">
    <property type="entry name" value="BETA-LACTAMASE-RELATED DOMAIN-CONTAINING PROTEIN"/>
    <property type="match status" value="1"/>
</dbReference>